<proteinExistence type="predicted"/>
<dbReference type="NCBIfam" id="NF033510">
    <property type="entry name" value="Ca_tandemer"/>
    <property type="match status" value="3"/>
</dbReference>
<dbReference type="Gene3D" id="2.60.40.1800">
    <property type="match status" value="1"/>
</dbReference>
<evidence type="ECO:0000313" key="3">
    <source>
        <dbReference type="Proteomes" id="UP000476281"/>
    </source>
</evidence>
<dbReference type="EMBL" id="WBSZ01001658">
    <property type="protein sequence ID" value="KAB2481201.1"/>
    <property type="molecule type" value="Genomic_DNA"/>
</dbReference>
<name>A0A6L3X5N3_9ENTR</name>
<gene>
    <name evidence="2" type="ORF">F9C29_28215</name>
</gene>
<dbReference type="InterPro" id="IPR044016">
    <property type="entry name" value="Big_13"/>
</dbReference>
<dbReference type="Proteomes" id="UP000476281">
    <property type="component" value="Unassembled WGS sequence"/>
</dbReference>
<reference evidence="2 3" key="1">
    <citation type="submission" date="2019-09" db="EMBL/GenBank/DDBJ databases">
        <title>Reversal of blaTEM antimicrobial resistance by CRISPR-Cas9 in clinical E. coli and other Enterobacteriaceae strains.</title>
        <authorList>
            <person name="Tagliaferri T."/>
            <person name="Guimaraes N."/>
            <person name="Pereira M."/>
            <person name="Felicori L."/>
            <person name="Horz H.-P."/>
            <person name="Santos S."/>
            <person name="Mendes T."/>
        </authorList>
    </citation>
    <scope>NUCLEOTIDE SEQUENCE [LARGE SCALE GENOMIC DNA]</scope>
    <source>
        <strain evidence="2 3">E2_blaTEM_MG</strain>
    </source>
</reference>
<evidence type="ECO:0000313" key="2">
    <source>
        <dbReference type="EMBL" id="KAB2481201.1"/>
    </source>
</evidence>
<protein>
    <recommendedName>
        <fullName evidence="1">Bacterial Ig-like domain-containing protein</fullName>
    </recommendedName>
</protein>
<feature type="non-terminal residue" evidence="2">
    <location>
        <position position="1"/>
    </location>
</feature>
<feature type="domain" description="Bacterial Ig-like" evidence="1">
    <location>
        <begin position="91"/>
        <end position="181"/>
    </location>
</feature>
<dbReference type="Gene3D" id="3.30.420.430">
    <property type="match status" value="2"/>
</dbReference>
<organism evidence="2 3">
    <name type="scientific">Enterobacter hormaechei</name>
    <dbReference type="NCBI Taxonomy" id="158836"/>
    <lineage>
        <taxon>Bacteria</taxon>
        <taxon>Pseudomonadati</taxon>
        <taxon>Pseudomonadota</taxon>
        <taxon>Gammaproteobacteria</taxon>
        <taxon>Enterobacterales</taxon>
        <taxon>Enterobacteriaceae</taxon>
        <taxon>Enterobacter</taxon>
        <taxon>Enterobacter cloacae complex</taxon>
    </lineage>
</organism>
<accession>A0A6L3X5N3</accession>
<feature type="domain" description="Bacterial Ig-like" evidence="1">
    <location>
        <begin position="2"/>
        <end position="77"/>
    </location>
</feature>
<sequence length="291" mass="28468">STDDTTPTLNGTAAANATITIYENGQQVGTAVADANGVWSFTTGTLANGSHTWTATATDAAGNVSPASPGFTLVVDTTAPAAPVITQAIDDVGTITGAIGSGQTTNDPLPRLVGTSEPLATVNISEGTTLVGTGTADANGNWTVDITVPLGTGSHTFTAEATDQAGNTGAPSADFSLTIDNTPPALPVLTSITDDVGNAATPVANGGLTNDARPTLTGTAEAGATVTIYDNGVQIGTAVATGGAWSFTPSTPLADGPHNLTFSATDAVGNASAQTAGYTINVDATPPVAPA</sequence>
<dbReference type="AlphaFoldDB" id="A0A6L3X5N3"/>
<dbReference type="Pfam" id="PF19077">
    <property type="entry name" value="Big_13"/>
    <property type="match status" value="3"/>
</dbReference>
<feature type="non-terminal residue" evidence="2">
    <location>
        <position position="291"/>
    </location>
</feature>
<comment type="caution">
    <text evidence="2">The sequence shown here is derived from an EMBL/GenBank/DDBJ whole genome shotgun (WGS) entry which is preliminary data.</text>
</comment>
<feature type="domain" description="Bacterial Ig-like" evidence="1">
    <location>
        <begin position="205"/>
        <end position="283"/>
    </location>
</feature>
<evidence type="ECO:0000259" key="1">
    <source>
        <dbReference type="Pfam" id="PF19077"/>
    </source>
</evidence>
<dbReference type="SUPFAM" id="SSF49478">
    <property type="entry name" value="Cna protein B-type domain"/>
    <property type="match status" value="1"/>
</dbReference>